<dbReference type="EMBL" id="JAWDGP010007571">
    <property type="protein sequence ID" value="KAK3713089.1"/>
    <property type="molecule type" value="Genomic_DNA"/>
</dbReference>
<comment type="caution">
    <text evidence="2">The sequence shown here is derived from an EMBL/GenBank/DDBJ whole genome shotgun (WGS) entry which is preliminary data.</text>
</comment>
<sequence length="162" mass="18501">MTSQSFRIEEKNRSRLLYSVNPHRTGNREPRITPVLLIPCQHVCERTGCDDGREMTWRTYKLNASSTPPRVPFENRQFVDLSSIPAYEVYDRMCGILTTWTFHSAILREVVKSSRTGVEPSESCDTVTPPQPARNEDVFTGEHSRRKGIQATRYGVPSGTRI</sequence>
<evidence type="ECO:0000313" key="3">
    <source>
        <dbReference type="Proteomes" id="UP001283361"/>
    </source>
</evidence>
<dbReference type="AlphaFoldDB" id="A0AAE0XVL6"/>
<proteinExistence type="predicted"/>
<keyword evidence="3" id="KW-1185">Reference proteome</keyword>
<evidence type="ECO:0000256" key="1">
    <source>
        <dbReference type="SAM" id="MobiDB-lite"/>
    </source>
</evidence>
<feature type="compositionally biased region" description="Basic and acidic residues" evidence="1">
    <location>
        <begin position="134"/>
        <end position="143"/>
    </location>
</feature>
<name>A0AAE0XVL6_9GAST</name>
<organism evidence="2 3">
    <name type="scientific">Elysia crispata</name>
    <name type="common">lettuce slug</name>
    <dbReference type="NCBI Taxonomy" id="231223"/>
    <lineage>
        <taxon>Eukaryota</taxon>
        <taxon>Metazoa</taxon>
        <taxon>Spiralia</taxon>
        <taxon>Lophotrochozoa</taxon>
        <taxon>Mollusca</taxon>
        <taxon>Gastropoda</taxon>
        <taxon>Heterobranchia</taxon>
        <taxon>Euthyneura</taxon>
        <taxon>Panpulmonata</taxon>
        <taxon>Sacoglossa</taxon>
        <taxon>Placobranchoidea</taxon>
        <taxon>Plakobranchidae</taxon>
        <taxon>Elysia</taxon>
    </lineage>
</organism>
<feature type="region of interest" description="Disordered" evidence="1">
    <location>
        <begin position="117"/>
        <end position="162"/>
    </location>
</feature>
<accession>A0AAE0XVL6</accession>
<evidence type="ECO:0000313" key="2">
    <source>
        <dbReference type="EMBL" id="KAK3713089.1"/>
    </source>
</evidence>
<dbReference type="Proteomes" id="UP001283361">
    <property type="component" value="Unassembled WGS sequence"/>
</dbReference>
<protein>
    <submittedName>
        <fullName evidence="2">Uncharacterized protein</fullName>
    </submittedName>
</protein>
<reference evidence="2" key="1">
    <citation type="journal article" date="2023" name="G3 (Bethesda)">
        <title>A reference genome for the long-term kleptoplast-retaining sea slug Elysia crispata morphotype clarki.</title>
        <authorList>
            <person name="Eastman K.E."/>
            <person name="Pendleton A.L."/>
            <person name="Shaikh M.A."/>
            <person name="Suttiyut T."/>
            <person name="Ogas R."/>
            <person name="Tomko P."/>
            <person name="Gavelis G."/>
            <person name="Widhalm J.R."/>
            <person name="Wisecaver J.H."/>
        </authorList>
    </citation>
    <scope>NUCLEOTIDE SEQUENCE</scope>
    <source>
        <strain evidence="2">ECLA1</strain>
    </source>
</reference>
<gene>
    <name evidence="2" type="ORF">RRG08_036702</name>
</gene>